<organism evidence="1">
    <name type="scientific">marine sediment metagenome</name>
    <dbReference type="NCBI Taxonomy" id="412755"/>
    <lineage>
        <taxon>unclassified sequences</taxon>
        <taxon>metagenomes</taxon>
        <taxon>ecological metagenomes</taxon>
    </lineage>
</organism>
<feature type="non-terminal residue" evidence="1">
    <location>
        <position position="1"/>
    </location>
</feature>
<protein>
    <submittedName>
        <fullName evidence="1">Uncharacterized protein</fullName>
    </submittedName>
</protein>
<name>A0A0F9A220_9ZZZZ</name>
<gene>
    <name evidence="1" type="ORF">LCGC14_2624550</name>
</gene>
<reference evidence="1" key="1">
    <citation type="journal article" date="2015" name="Nature">
        <title>Complex archaea that bridge the gap between prokaryotes and eukaryotes.</title>
        <authorList>
            <person name="Spang A."/>
            <person name="Saw J.H."/>
            <person name="Jorgensen S.L."/>
            <person name="Zaremba-Niedzwiedzka K."/>
            <person name="Martijn J."/>
            <person name="Lind A.E."/>
            <person name="van Eijk R."/>
            <person name="Schleper C."/>
            <person name="Guy L."/>
            <person name="Ettema T.J."/>
        </authorList>
    </citation>
    <scope>NUCLEOTIDE SEQUENCE</scope>
</reference>
<comment type="caution">
    <text evidence="1">The sequence shown here is derived from an EMBL/GenBank/DDBJ whole genome shotgun (WGS) entry which is preliminary data.</text>
</comment>
<dbReference type="EMBL" id="LAZR01044863">
    <property type="protein sequence ID" value="KKL03599.1"/>
    <property type="molecule type" value="Genomic_DNA"/>
</dbReference>
<sequence>ELRLITTALRAKKLNRDILKELQFEDFTDDFVAYILAQKDQDSFEPPHEYHKVKKIYKKHINDPKKLHLDLLKYKFNQIEIFSEKKPFSIDQILSYAALLIIVEDFYKLSEEIGREKIENL</sequence>
<dbReference type="InterPro" id="IPR024492">
    <property type="entry name" value="DUF2764"/>
</dbReference>
<dbReference type="AlphaFoldDB" id="A0A0F9A220"/>
<accession>A0A0F9A220</accession>
<dbReference type="Pfam" id="PF10962">
    <property type="entry name" value="DUF2764"/>
    <property type="match status" value="1"/>
</dbReference>
<evidence type="ECO:0000313" key="1">
    <source>
        <dbReference type="EMBL" id="KKL03599.1"/>
    </source>
</evidence>
<proteinExistence type="predicted"/>